<feature type="transmembrane region" description="Helical" evidence="1">
    <location>
        <begin position="333"/>
        <end position="351"/>
    </location>
</feature>
<organism evidence="2 3">
    <name type="scientific">Pseudomonas syringae pv. antirrhini</name>
    <dbReference type="NCBI Taxonomy" id="251702"/>
    <lineage>
        <taxon>Bacteria</taxon>
        <taxon>Pseudomonadati</taxon>
        <taxon>Pseudomonadota</taxon>
        <taxon>Gammaproteobacteria</taxon>
        <taxon>Pseudomonadales</taxon>
        <taxon>Pseudomonadaceae</taxon>
        <taxon>Pseudomonas</taxon>
    </lineage>
</organism>
<proteinExistence type="predicted"/>
<evidence type="ECO:0000313" key="3">
    <source>
        <dbReference type="Proteomes" id="UP000050425"/>
    </source>
</evidence>
<dbReference type="Proteomes" id="UP000050425">
    <property type="component" value="Unassembled WGS sequence"/>
</dbReference>
<accession>A0A0P9JQ06</accession>
<dbReference type="AlphaFoldDB" id="A0A0P9JQ06"/>
<keyword evidence="1" id="KW-1133">Transmembrane helix</keyword>
<dbReference type="PATRIC" id="fig|251702.3.peg.532"/>
<sequence length="371" mass="41227">MAATAHEGQAFQQVHVLLVLDQRPGQRRDRLGRIALAQHRFTDVVGHQQFQPVHQFGRRGLLFQAGHFAHVEKDVQCFADQVFLDVRVMHIDDALQSCPVREGDVVEEAATQEGVRQFLLVIGGNDDDRALFGFDRFIDFVNVELHLVEFLQQVVGELDVGLVDLVDQQNHPLIGLERLPQLAFFKVIAHIVDLVDAQLRVAQTAHGIVFVEALMRLGGGLDMPGDQPCAEGLGQLLGQHGLAGAGLTFYQQWALQRDRRVDCQLEIVSGDVCRGAFELHDQSLSFGNAQPVGADNVTGAGDARTITWLPDDCECRRLIQFLNGASRCDRVKIVTLLLVWLILAILFAYSWSVEWPELDIQIDADTLVSCS</sequence>
<name>A0A0P9JQ06_9PSED</name>
<evidence type="ECO:0000313" key="2">
    <source>
        <dbReference type="EMBL" id="KPW51706.1"/>
    </source>
</evidence>
<reference evidence="2 3" key="1">
    <citation type="submission" date="2015-09" db="EMBL/GenBank/DDBJ databases">
        <title>Genome announcement of multiple Pseudomonas syringae strains.</title>
        <authorList>
            <person name="Thakur S."/>
            <person name="Wang P.W."/>
            <person name="Gong Y."/>
            <person name="Weir B.S."/>
            <person name="Guttman D.S."/>
        </authorList>
    </citation>
    <scope>NUCLEOTIDE SEQUENCE [LARGE SCALE GENOMIC DNA]</scope>
    <source>
        <strain evidence="2 3">ICMP4303</strain>
    </source>
</reference>
<keyword evidence="1" id="KW-0472">Membrane</keyword>
<keyword evidence="1" id="KW-0812">Transmembrane</keyword>
<protein>
    <submittedName>
        <fullName evidence="2">Uncharacterized protein</fullName>
    </submittedName>
</protein>
<dbReference type="EMBL" id="LJPT01000025">
    <property type="protein sequence ID" value="KPW51706.1"/>
    <property type="molecule type" value="Genomic_DNA"/>
</dbReference>
<gene>
    <name evidence="2" type="ORF">ALO88_04539</name>
</gene>
<comment type="caution">
    <text evidence="2">The sequence shown here is derived from an EMBL/GenBank/DDBJ whole genome shotgun (WGS) entry which is preliminary data.</text>
</comment>
<evidence type="ECO:0000256" key="1">
    <source>
        <dbReference type="SAM" id="Phobius"/>
    </source>
</evidence>